<dbReference type="RefSeq" id="WP_238321188.1">
    <property type="nucleotide sequence ID" value="NZ_JBHUCJ010000016.1"/>
</dbReference>
<evidence type="ECO:0000313" key="1">
    <source>
        <dbReference type="EMBL" id="MFD3223683.1"/>
    </source>
</evidence>
<sequence>MTLSGCTPVPRSTTPAIIYVGCPKVSSCQMPGSTPKTNGDLSEDNRQLESALVNCALQVETVKQCQESHYVEARQPEKRDL</sequence>
<dbReference type="EMBL" id="JBHUCJ010000016">
    <property type="protein sequence ID" value="MFD3223683.1"/>
    <property type="molecule type" value="Genomic_DNA"/>
</dbReference>
<evidence type="ECO:0000313" key="2">
    <source>
        <dbReference type="Proteomes" id="UP001598201"/>
    </source>
</evidence>
<proteinExistence type="predicted"/>
<comment type="caution">
    <text evidence="1">The sequence shown here is derived from an EMBL/GenBank/DDBJ whole genome shotgun (WGS) entry which is preliminary data.</text>
</comment>
<dbReference type="Pfam" id="PF23793">
    <property type="entry name" value="LysC"/>
    <property type="match status" value="1"/>
</dbReference>
<protein>
    <submittedName>
        <fullName evidence="1">Rz1-like lysis system protein LysC</fullName>
    </submittedName>
</protein>
<organism evidence="1 2">
    <name type="scientific">Rahnella sp. (strain Y9602)</name>
    <dbReference type="NCBI Taxonomy" id="2703885"/>
    <lineage>
        <taxon>Bacteria</taxon>
        <taxon>Pseudomonadati</taxon>
        <taxon>Pseudomonadota</taxon>
        <taxon>Gammaproteobacteria</taxon>
        <taxon>Enterobacterales</taxon>
        <taxon>Yersiniaceae</taxon>
        <taxon>Rahnella</taxon>
    </lineage>
</organism>
<dbReference type="InterPro" id="IPR058979">
    <property type="entry name" value="LysC-like"/>
</dbReference>
<gene>
    <name evidence="1" type="primary">lysC</name>
    <name evidence="1" type="ORF">ACFPK4_09075</name>
</gene>
<name>A0ABW6C898_RAHSY</name>
<keyword evidence="2" id="KW-1185">Reference proteome</keyword>
<dbReference type="NCBIfam" id="NF038368">
    <property type="entry name" value="P2_Rz1"/>
    <property type="match status" value="1"/>
</dbReference>
<dbReference type="Proteomes" id="UP001598201">
    <property type="component" value="Unassembled WGS sequence"/>
</dbReference>
<dbReference type="InterPro" id="IPR047737">
    <property type="entry name" value="LysC"/>
</dbReference>
<accession>A0ABW6C898</accession>
<reference evidence="1 2" key="1">
    <citation type="submission" date="2024-09" db="EMBL/GenBank/DDBJ databases">
        <title>Genomes of Rahnella.</title>
        <authorList>
            <person name="Mnguni F.C."/>
            <person name="Shin G.Y."/>
            <person name="Coutinho T."/>
        </authorList>
    </citation>
    <scope>NUCLEOTIDE SEQUENCE [LARGE SCALE GENOMIC DNA]</scope>
    <source>
        <strain evidence="1 2">20WA0057</strain>
    </source>
</reference>